<dbReference type="OrthoDB" id="2326035at2"/>
<evidence type="ECO:0000256" key="1">
    <source>
        <dbReference type="SAM" id="Phobius"/>
    </source>
</evidence>
<name>A0A418ID58_9STAP</name>
<accession>A0A418ID58</accession>
<evidence type="ECO:0000313" key="2">
    <source>
        <dbReference type="EMBL" id="RIM98354.1"/>
    </source>
</evidence>
<keyword evidence="1" id="KW-1133">Transmembrane helix</keyword>
<keyword evidence="1" id="KW-0812">Transmembrane</keyword>
<keyword evidence="3" id="KW-1185">Reference proteome</keyword>
<dbReference type="EMBL" id="QXUF01000093">
    <property type="protein sequence ID" value="RIM98354.1"/>
    <property type="molecule type" value="Genomic_DNA"/>
</dbReference>
<comment type="caution">
    <text evidence="2">The sequence shown here is derived from an EMBL/GenBank/DDBJ whole genome shotgun (WGS) entry which is preliminary data.</text>
</comment>
<evidence type="ECO:0000313" key="3">
    <source>
        <dbReference type="Proteomes" id="UP000286317"/>
    </source>
</evidence>
<reference evidence="2 3" key="1">
    <citation type="journal article" date="2016" name="Front. Microbiol.">
        <title>Comprehensive Phylogenetic Analysis of Bovine Non-aureus Staphylococci Species Based on Whole-Genome Sequencing.</title>
        <authorList>
            <person name="Naushad S."/>
            <person name="Barkema H.W."/>
            <person name="Luby C."/>
            <person name="Condas L.A."/>
            <person name="Nobrega D.B."/>
            <person name="Carson D.A."/>
            <person name="De Buck J."/>
        </authorList>
    </citation>
    <scope>NUCLEOTIDE SEQUENCE [LARGE SCALE GENOMIC DNA]</scope>
    <source>
        <strain evidence="2 3">SNUC 4554</strain>
    </source>
</reference>
<organism evidence="2 3">
    <name type="scientific">Staphylococcus shinii</name>
    <dbReference type="NCBI Taxonomy" id="2912228"/>
    <lineage>
        <taxon>Bacteria</taxon>
        <taxon>Bacillati</taxon>
        <taxon>Bacillota</taxon>
        <taxon>Bacilli</taxon>
        <taxon>Bacillales</taxon>
        <taxon>Staphylococcaceae</taxon>
        <taxon>Staphylococcus</taxon>
    </lineage>
</organism>
<sequence>MTILINIIVFSAIFSYTVYTLTRFIKKSKSGKCNSCDSKEGCITDHKIN</sequence>
<dbReference type="Proteomes" id="UP000286317">
    <property type="component" value="Unassembled WGS sequence"/>
</dbReference>
<feature type="transmembrane region" description="Helical" evidence="1">
    <location>
        <begin position="6"/>
        <end position="25"/>
    </location>
</feature>
<dbReference type="AlphaFoldDB" id="A0A418ID58"/>
<gene>
    <name evidence="2" type="ORF">BU112_11455</name>
</gene>
<proteinExistence type="predicted"/>
<dbReference type="Pfam" id="PF12669">
    <property type="entry name" value="FeoB_associated"/>
    <property type="match status" value="1"/>
</dbReference>
<protein>
    <submittedName>
        <fullName evidence="2">FeoB-associated Cys-rich membrane protein</fullName>
    </submittedName>
</protein>
<keyword evidence="1" id="KW-0472">Membrane</keyword>
<dbReference type="GeneID" id="79051030"/>
<dbReference type="RefSeq" id="WP_080750262.1">
    <property type="nucleotide sequence ID" value="NZ_CP068712.1"/>
</dbReference>